<keyword evidence="9" id="KW-1185">Reference proteome</keyword>
<name>F2TXJ8_SALR5</name>
<dbReference type="PANTHER" id="PTHR11953:SF1">
    <property type="entry name" value="EXOSOME COMPLEX COMPONENT RRP46"/>
    <property type="match status" value="1"/>
</dbReference>
<comment type="subcellular location">
    <subcellularLocation>
        <location evidence="1">Nucleus</location>
    </subcellularLocation>
</comment>
<dbReference type="GO" id="GO:0071028">
    <property type="term" value="P:nuclear mRNA surveillance"/>
    <property type="evidence" value="ECO:0007669"/>
    <property type="project" value="TreeGrafter"/>
</dbReference>
<dbReference type="Pfam" id="PF03725">
    <property type="entry name" value="RNase_PH_C"/>
    <property type="match status" value="1"/>
</dbReference>
<dbReference type="eggNOG" id="KOG1069">
    <property type="taxonomic scope" value="Eukaryota"/>
</dbReference>
<dbReference type="GO" id="GO:0071051">
    <property type="term" value="P:poly(A)-dependent snoRNA 3'-end processing"/>
    <property type="evidence" value="ECO:0007669"/>
    <property type="project" value="TreeGrafter"/>
</dbReference>
<evidence type="ECO:0000256" key="1">
    <source>
        <dbReference type="ARBA" id="ARBA00004123"/>
    </source>
</evidence>
<evidence type="ECO:0000259" key="7">
    <source>
        <dbReference type="Pfam" id="PF03725"/>
    </source>
</evidence>
<dbReference type="GO" id="GO:0003723">
    <property type="term" value="F:RNA binding"/>
    <property type="evidence" value="ECO:0007669"/>
    <property type="project" value="TreeGrafter"/>
</dbReference>
<dbReference type="InterPro" id="IPR036345">
    <property type="entry name" value="ExoRNase_PH_dom2_sf"/>
</dbReference>
<dbReference type="FunCoup" id="F2TXJ8">
    <property type="interactions" value="900"/>
</dbReference>
<dbReference type="KEGG" id="sre:PTSG_00813"/>
<sequence>MADARVDGRKAMELRPMQCDLALLDKPDGSASFSFGDSSVMAAVYGPRDVPLSREKHDRSTVEVAWHSAPDNEQGAALQSHLTEFVVNALASIHDFPRSAIRVVIQELNNDGGMLACAINATCLALMDAGISLTAMFAAASCAVVDGQLILDPTLIEQNKANAVVVTGACKQASKVNAAEFVALHSSGPCAPKQMVTVLEAVESATAAVAAFLRTAKSK</sequence>
<dbReference type="GO" id="GO:0000176">
    <property type="term" value="C:nuclear exosome (RNase complex)"/>
    <property type="evidence" value="ECO:0007669"/>
    <property type="project" value="TreeGrafter"/>
</dbReference>
<proteinExistence type="inferred from homology"/>
<dbReference type="SUPFAM" id="SSF54211">
    <property type="entry name" value="Ribosomal protein S5 domain 2-like"/>
    <property type="match status" value="1"/>
</dbReference>
<feature type="domain" description="Exoribonuclease phosphorolytic" evidence="7">
    <location>
        <begin position="136"/>
        <end position="201"/>
    </location>
</feature>
<evidence type="ECO:0000313" key="9">
    <source>
        <dbReference type="Proteomes" id="UP000007799"/>
    </source>
</evidence>
<reference evidence="8" key="1">
    <citation type="submission" date="2009-08" db="EMBL/GenBank/DDBJ databases">
        <title>Annotation of Salpingoeca rosetta.</title>
        <authorList>
            <consortium name="The Broad Institute Genome Sequencing Platform"/>
            <person name="Russ C."/>
            <person name="Cuomo C."/>
            <person name="Burger G."/>
            <person name="Gray M.W."/>
            <person name="Holland P.W.H."/>
            <person name="King N."/>
            <person name="Lang F.B.F."/>
            <person name="Roger A.J."/>
            <person name="Ruiz-Trillo I."/>
            <person name="Young S.K."/>
            <person name="Zeng Q."/>
            <person name="Gargeya S."/>
            <person name="Alvarado L."/>
            <person name="Berlin A."/>
            <person name="Chapman S.B."/>
            <person name="Chen Z."/>
            <person name="Freedman E."/>
            <person name="Gellesch M."/>
            <person name="Goldberg J."/>
            <person name="Griggs A."/>
            <person name="Gujja S."/>
            <person name="Heilman E."/>
            <person name="Heiman D."/>
            <person name="Howarth C."/>
            <person name="Mehta T."/>
            <person name="Neiman D."/>
            <person name="Pearson M."/>
            <person name="Roberts A."/>
            <person name="Saif S."/>
            <person name="Shea T."/>
            <person name="Shenoy N."/>
            <person name="Sisk P."/>
            <person name="Stolte C."/>
            <person name="Sykes S."/>
            <person name="White J."/>
            <person name="Yandava C."/>
            <person name="Haas B."/>
            <person name="Nusbaum C."/>
            <person name="Birren B."/>
        </authorList>
    </citation>
    <scope>NUCLEOTIDE SEQUENCE [LARGE SCALE GENOMIC DNA]</scope>
    <source>
        <strain evidence="8">ATCC 50818</strain>
    </source>
</reference>
<comment type="similarity">
    <text evidence="2">Belongs to the RNase PH family.</text>
</comment>
<protein>
    <submittedName>
        <fullName evidence="8">Uncharacterized protein</fullName>
    </submittedName>
</protein>
<dbReference type="EMBL" id="GL832956">
    <property type="protein sequence ID" value="EGD76107.1"/>
    <property type="molecule type" value="Genomic_DNA"/>
</dbReference>
<dbReference type="STRING" id="946362.F2TXJ8"/>
<keyword evidence="5" id="KW-0539">Nucleus</keyword>
<dbReference type="GeneID" id="16078877"/>
<dbReference type="InterPro" id="IPR015847">
    <property type="entry name" value="ExoRNase_PH_dom2"/>
</dbReference>
<evidence type="ECO:0000256" key="5">
    <source>
        <dbReference type="ARBA" id="ARBA00023242"/>
    </source>
</evidence>
<dbReference type="OrthoDB" id="27298at2759"/>
<dbReference type="GO" id="GO:0034475">
    <property type="term" value="P:U4 snRNA 3'-end processing"/>
    <property type="evidence" value="ECO:0007669"/>
    <property type="project" value="TreeGrafter"/>
</dbReference>
<dbReference type="GO" id="GO:0016075">
    <property type="term" value="P:rRNA catabolic process"/>
    <property type="evidence" value="ECO:0007669"/>
    <property type="project" value="TreeGrafter"/>
</dbReference>
<dbReference type="InParanoid" id="F2TXJ8"/>
<evidence type="ECO:0000256" key="2">
    <source>
        <dbReference type="ARBA" id="ARBA00006678"/>
    </source>
</evidence>
<dbReference type="InterPro" id="IPR050080">
    <property type="entry name" value="RNase_PH"/>
</dbReference>
<organism evidence="9">
    <name type="scientific">Salpingoeca rosetta (strain ATCC 50818 / BSB-021)</name>
    <dbReference type="NCBI Taxonomy" id="946362"/>
    <lineage>
        <taxon>Eukaryota</taxon>
        <taxon>Choanoflagellata</taxon>
        <taxon>Craspedida</taxon>
        <taxon>Salpingoecidae</taxon>
        <taxon>Salpingoeca</taxon>
    </lineage>
</organism>
<dbReference type="Gene3D" id="3.30.230.70">
    <property type="entry name" value="GHMP Kinase, N-terminal domain"/>
    <property type="match status" value="1"/>
</dbReference>
<dbReference type="OMA" id="CIINEQG"/>
<dbReference type="PANTHER" id="PTHR11953">
    <property type="entry name" value="EXOSOME COMPLEX COMPONENT"/>
    <property type="match status" value="1"/>
</dbReference>
<dbReference type="CDD" id="cd11372">
    <property type="entry name" value="RNase_PH_RRP46"/>
    <property type="match status" value="1"/>
</dbReference>
<evidence type="ECO:0000256" key="4">
    <source>
        <dbReference type="ARBA" id="ARBA00022835"/>
    </source>
</evidence>
<feature type="domain" description="Exoribonuclease phosphorolytic" evidence="6">
    <location>
        <begin position="13"/>
        <end position="131"/>
    </location>
</feature>
<keyword evidence="4" id="KW-0271">Exosome</keyword>
<dbReference type="InterPro" id="IPR001247">
    <property type="entry name" value="ExoRNase_PH_dom1"/>
</dbReference>
<keyword evidence="3" id="KW-0698">rRNA processing</keyword>
<dbReference type="GO" id="GO:0000177">
    <property type="term" value="C:cytoplasmic exosome (RNase complex)"/>
    <property type="evidence" value="ECO:0007669"/>
    <property type="project" value="TreeGrafter"/>
</dbReference>
<dbReference type="AlphaFoldDB" id="F2TXJ8"/>
<dbReference type="SUPFAM" id="SSF55666">
    <property type="entry name" value="Ribonuclease PH domain 2-like"/>
    <property type="match status" value="1"/>
</dbReference>
<gene>
    <name evidence="8" type="ORF">PTSG_00813</name>
</gene>
<evidence type="ECO:0000256" key="3">
    <source>
        <dbReference type="ARBA" id="ARBA00022552"/>
    </source>
</evidence>
<dbReference type="InterPro" id="IPR027408">
    <property type="entry name" value="PNPase/RNase_PH_dom_sf"/>
</dbReference>
<evidence type="ECO:0000313" key="8">
    <source>
        <dbReference type="EMBL" id="EGD76107.1"/>
    </source>
</evidence>
<dbReference type="Pfam" id="PF01138">
    <property type="entry name" value="RNase_PH"/>
    <property type="match status" value="1"/>
</dbReference>
<dbReference type="RefSeq" id="XP_004998282.1">
    <property type="nucleotide sequence ID" value="XM_004998225.1"/>
</dbReference>
<accession>F2TXJ8</accession>
<dbReference type="GO" id="GO:0005730">
    <property type="term" value="C:nucleolus"/>
    <property type="evidence" value="ECO:0007669"/>
    <property type="project" value="TreeGrafter"/>
</dbReference>
<evidence type="ECO:0000259" key="6">
    <source>
        <dbReference type="Pfam" id="PF01138"/>
    </source>
</evidence>
<dbReference type="GO" id="GO:0006364">
    <property type="term" value="P:rRNA processing"/>
    <property type="evidence" value="ECO:0007669"/>
    <property type="project" value="UniProtKB-KW"/>
</dbReference>
<dbReference type="InterPro" id="IPR020568">
    <property type="entry name" value="Ribosomal_Su5_D2-typ_SF"/>
</dbReference>
<dbReference type="Proteomes" id="UP000007799">
    <property type="component" value="Unassembled WGS sequence"/>
</dbReference>